<feature type="transmembrane region" description="Helical" evidence="7">
    <location>
        <begin position="470"/>
        <end position="492"/>
    </location>
</feature>
<evidence type="ECO:0000256" key="6">
    <source>
        <dbReference type="ARBA" id="ARBA00023136"/>
    </source>
</evidence>
<dbReference type="AlphaFoldDB" id="A0A1B4UZY2"/>
<dbReference type="EMBL" id="AP014936">
    <property type="protein sequence ID" value="BAU46720.1"/>
    <property type="molecule type" value="Genomic_DNA"/>
</dbReference>
<feature type="transmembrane region" description="Helical" evidence="7">
    <location>
        <begin position="245"/>
        <end position="271"/>
    </location>
</feature>
<feature type="transmembrane region" description="Helical" evidence="7">
    <location>
        <begin position="528"/>
        <end position="547"/>
    </location>
</feature>
<evidence type="ECO:0000256" key="7">
    <source>
        <dbReference type="RuleBase" id="RU363032"/>
    </source>
</evidence>
<feature type="transmembrane region" description="Helical" evidence="7">
    <location>
        <begin position="417"/>
        <end position="435"/>
    </location>
</feature>
<dbReference type="InterPro" id="IPR035906">
    <property type="entry name" value="MetI-like_sf"/>
</dbReference>
<dbReference type="OrthoDB" id="9790211at2"/>
<evidence type="ECO:0000256" key="3">
    <source>
        <dbReference type="ARBA" id="ARBA00022475"/>
    </source>
</evidence>
<organism evidence="9 10">
    <name type="scientific">Sulfurifustis variabilis</name>
    <dbReference type="NCBI Taxonomy" id="1675686"/>
    <lineage>
        <taxon>Bacteria</taxon>
        <taxon>Pseudomonadati</taxon>
        <taxon>Pseudomonadota</taxon>
        <taxon>Gammaproteobacteria</taxon>
        <taxon>Acidiferrobacterales</taxon>
        <taxon>Acidiferrobacteraceae</taxon>
        <taxon>Sulfurifustis</taxon>
    </lineage>
</organism>
<dbReference type="FunFam" id="1.10.3720.10:FF:000088">
    <property type="entry name" value="Iron(III) ABC transporter, permease protein"/>
    <property type="match status" value="1"/>
</dbReference>
<sequence>MSALSAGNERPGVESGISAWLNVNVRLWQLASLAVALTVAAPILVVAAAWLQPAGDVWAHLAETVLPDLLLNTVVLVVGVGIGVFAVGVGLAWLTAMCEFPGRRFFDWALMLPLAMPAYVLAFVLVGLLDFSGPVQTVLRAAFGPGEWLPPIRSSGGVVLVMTLAFYPYVYMLARAAFLSQGRSLFETARLLGLSPWAAFLRVAVPMARPAIAAGVALALMEALADFGAVSIFNYDTFTTAIYKAWLGLFSLEAAAQLASLLLLFVAVALVTERAMRGRARYHLGLKRGRDGRYRLGGLAAAGASAVSAVVLLAAFVIPVFQLVLWTVEVAGESFDGRYLRFLANTLLLGATAALVTTFCALLLAYTYRLKPDRFVRAMVRFATLGYALPGSVLAVGIMVSFVWLDARLAAFLGEGMAGPVLAGSLLALILAYGVRFMAVAHGPIDSSFERIKPSLWQAARSLGASNLEILWRISIPMLRAGLLTAGLLVFVEVMKEMPATLLLRPFGWDTLATRIFEWTSEGQWEQAALPAVTLVAVGLIPVVMLVRRSARMH</sequence>
<dbReference type="PANTHER" id="PTHR30183:SF2">
    <property type="entry name" value="IRON UTILIZATION PROTEIN"/>
    <property type="match status" value="1"/>
</dbReference>
<name>A0A1B4UZY2_9GAMM</name>
<dbReference type="SUPFAM" id="SSF161098">
    <property type="entry name" value="MetI-like"/>
    <property type="match status" value="2"/>
</dbReference>
<feature type="transmembrane region" description="Helical" evidence="7">
    <location>
        <begin position="211"/>
        <end position="233"/>
    </location>
</feature>
<dbReference type="Proteomes" id="UP000218899">
    <property type="component" value="Chromosome"/>
</dbReference>
<protein>
    <submittedName>
        <fullName evidence="9">Iron ABC transporter permease</fullName>
    </submittedName>
</protein>
<feature type="domain" description="ABC transmembrane type-1" evidence="8">
    <location>
        <begin position="70"/>
        <end position="271"/>
    </location>
</feature>
<keyword evidence="6 7" id="KW-0472">Membrane</keyword>
<dbReference type="InterPro" id="IPR000515">
    <property type="entry name" value="MetI-like"/>
</dbReference>
<evidence type="ECO:0000256" key="2">
    <source>
        <dbReference type="ARBA" id="ARBA00022448"/>
    </source>
</evidence>
<feature type="transmembrane region" description="Helical" evidence="7">
    <location>
        <begin position="30"/>
        <end position="51"/>
    </location>
</feature>
<dbReference type="CDD" id="cd06261">
    <property type="entry name" value="TM_PBP2"/>
    <property type="match status" value="2"/>
</dbReference>
<feature type="transmembrane region" description="Helical" evidence="7">
    <location>
        <begin position="152"/>
        <end position="174"/>
    </location>
</feature>
<reference evidence="9 10" key="1">
    <citation type="submission" date="2015-08" db="EMBL/GenBank/DDBJ databases">
        <title>Complete genome sequence of Sulfurifustis variabilis.</title>
        <authorList>
            <person name="Miura A."/>
            <person name="Kojima H."/>
            <person name="Fukui M."/>
        </authorList>
    </citation>
    <scope>NUCLEOTIDE SEQUENCE [LARGE SCALE GENOMIC DNA]</scope>
    <source>
        <strain evidence="10">skN76</strain>
    </source>
</reference>
<keyword evidence="4 7" id="KW-0812">Transmembrane</keyword>
<feature type="transmembrane region" description="Helical" evidence="7">
    <location>
        <begin position="296"/>
        <end position="322"/>
    </location>
</feature>
<evidence type="ECO:0000313" key="9">
    <source>
        <dbReference type="EMBL" id="BAU46720.1"/>
    </source>
</evidence>
<keyword evidence="2 7" id="KW-0813">Transport</keyword>
<keyword evidence="5 7" id="KW-1133">Transmembrane helix</keyword>
<feature type="transmembrane region" description="Helical" evidence="7">
    <location>
        <begin position="108"/>
        <end position="132"/>
    </location>
</feature>
<feature type="transmembrane region" description="Helical" evidence="7">
    <location>
        <begin position="71"/>
        <end position="96"/>
    </location>
</feature>
<evidence type="ECO:0000256" key="4">
    <source>
        <dbReference type="ARBA" id="ARBA00022692"/>
    </source>
</evidence>
<keyword evidence="10" id="KW-1185">Reference proteome</keyword>
<dbReference type="GO" id="GO:0005886">
    <property type="term" value="C:plasma membrane"/>
    <property type="evidence" value="ECO:0007669"/>
    <property type="project" value="UniProtKB-SubCell"/>
</dbReference>
<dbReference type="Pfam" id="PF00528">
    <property type="entry name" value="BPD_transp_1"/>
    <property type="match status" value="1"/>
</dbReference>
<dbReference type="RefSeq" id="WP_096457346.1">
    <property type="nucleotide sequence ID" value="NZ_AP014936.1"/>
</dbReference>
<dbReference type="PROSITE" id="PS50928">
    <property type="entry name" value="ABC_TM1"/>
    <property type="match status" value="2"/>
</dbReference>
<dbReference type="KEGG" id="sva:SVA_0138"/>
<keyword evidence="3" id="KW-1003">Cell membrane</keyword>
<dbReference type="PANTHER" id="PTHR30183">
    <property type="entry name" value="MOLYBDENUM TRANSPORT SYSTEM PERMEASE PROTEIN MODB"/>
    <property type="match status" value="1"/>
</dbReference>
<feature type="transmembrane region" description="Helical" evidence="7">
    <location>
        <begin position="378"/>
        <end position="405"/>
    </location>
</feature>
<evidence type="ECO:0000259" key="8">
    <source>
        <dbReference type="PROSITE" id="PS50928"/>
    </source>
</evidence>
<gene>
    <name evidence="9" type="ORF">SVA_0138</name>
</gene>
<evidence type="ECO:0000256" key="1">
    <source>
        <dbReference type="ARBA" id="ARBA00004651"/>
    </source>
</evidence>
<dbReference type="Gene3D" id="1.10.3720.10">
    <property type="entry name" value="MetI-like"/>
    <property type="match status" value="2"/>
</dbReference>
<accession>A0A1B4UZY2</accession>
<feature type="domain" description="ABC transmembrane type-1" evidence="8">
    <location>
        <begin position="343"/>
        <end position="546"/>
    </location>
</feature>
<feature type="transmembrane region" description="Helical" evidence="7">
    <location>
        <begin position="342"/>
        <end position="366"/>
    </location>
</feature>
<comment type="subcellular location">
    <subcellularLocation>
        <location evidence="1 7">Cell membrane</location>
        <topology evidence="1 7">Multi-pass membrane protein</topology>
    </subcellularLocation>
</comment>
<comment type="similarity">
    <text evidence="7">Belongs to the binding-protein-dependent transport system permease family.</text>
</comment>
<dbReference type="GO" id="GO:0055085">
    <property type="term" value="P:transmembrane transport"/>
    <property type="evidence" value="ECO:0007669"/>
    <property type="project" value="InterPro"/>
</dbReference>
<evidence type="ECO:0000313" key="10">
    <source>
        <dbReference type="Proteomes" id="UP000218899"/>
    </source>
</evidence>
<evidence type="ECO:0000256" key="5">
    <source>
        <dbReference type="ARBA" id="ARBA00022989"/>
    </source>
</evidence>
<proteinExistence type="inferred from homology"/>